<evidence type="ECO:0000259" key="7">
    <source>
        <dbReference type="PROSITE" id="PS50059"/>
    </source>
</evidence>
<comment type="similarity">
    <text evidence="2 6">Belongs to the FKBP-type PPIase family.</text>
</comment>
<organism evidence="8 9">
    <name type="scientific">Mucilaginibacter myungsuensis</name>
    <dbReference type="NCBI Taxonomy" id="649104"/>
    <lineage>
        <taxon>Bacteria</taxon>
        <taxon>Pseudomonadati</taxon>
        <taxon>Bacteroidota</taxon>
        <taxon>Sphingobacteriia</taxon>
        <taxon>Sphingobacteriales</taxon>
        <taxon>Sphingobacteriaceae</taxon>
        <taxon>Mucilaginibacter</taxon>
    </lineage>
</organism>
<evidence type="ECO:0000256" key="2">
    <source>
        <dbReference type="ARBA" id="ARBA00006577"/>
    </source>
</evidence>
<dbReference type="RefSeq" id="WP_194110589.1">
    <property type="nucleotide sequence ID" value="NZ_JADFFL010000002.1"/>
</dbReference>
<evidence type="ECO:0000256" key="4">
    <source>
        <dbReference type="ARBA" id="ARBA00023235"/>
    </source>
</evidence>
<name>A0A929PVR6_9SPHI</name>
<dbReference type="InterPro" id="IPR046357">
    <property type="entry name" value="PPIase_dom_sf"/>
</dbReference>
<dbReference type="InterPro" id="IPR001179">
    <property type="entry name" value="PPIase_FKBP_dom"/>
</dbReference>
<dbReference type="GO" id="GO:0003755">
    <property type="term" value="F:peptidyl-prolyl cis-trans isomerase activity"/>
    <property type="evidence" value="ECO:0007669"/>
    <property type="project" value="UniProtKB-UniRule"/>
</dbReference>
<feature type="domain" description="PPIase FKBP-type" evidence="7">
    <location>
        <begin position="199"/>
        <end position="302"/>
    </location>
</feature>
<dbReference type="Proteomes" id="UP000622475">
    <property type="component" value="Unassembled WGS sequence"/>
</dbReference>
<comment type="catalytic activity">
    <reaction evidence="1 5 6">
        <text>[protein]-peptidylproline (omega=180) = [protein]-peptidylproline (omega=0)</text>
        <dbReference type="Rhea" id="RHEA:16237"/>
        <dbReference type="Rhea" id="RHEA-COMP:10747"/>
        <dbReference type="Rhea" id="RHEA-COMP:10748"/>
        <dbReference type="ChEBI" id="CHEBI:83833"/>
        <dbReference type="ChEBI" id="CHEBI:83834"/>
        <dbReference type="EC" id="5.2.1.8"/>
    </reaction>
</comment>
<keyword evidence="4 5" id="KW-0413">Isomerase</keyword>
<evidence type="ECO:0000256" key="6">
    <source>
        <dbReference type="RuleBase" id="RU003915"/>
    </source>
</evidence>
<dbReference type="EC" id="5.2.1.8" evidence="6"/>
<evidence type="ECO:0000256" key="3">
    <source>
        <dbReference type="ARBA" id="ARBA00023110"/>
    </source>
</evidence>
<dbReference type="Pfam" id="PF00254">
    <property type="entry name" value="FKBP_C"/>
    <property type="match status" value="1"/>
</dbReference>
<dbReference type="SUPFAM" id="SSF54534">
    <property type="entry name" value="FKBP-like"/>
    <property type="match status" value="2"/>
</dbReference>
<keyword evidence="3 5" id="KW-0697">Rotamase</keyword>
<dbReference type="Gene3D" id="3.10.50.40">
    <property type="match status" value="2"/>
</dbReference>
<evidence type="ECO:0000313" key="9">
    <source>
        <dbReference type="Proteomes" id="UP000622475"/>
    </source>
</evidence>
<proteinExistence type="inferred from homology"/>
<dbReference type="PANTHER" id="PTHR43811">
    <property type="entry name" value="FKBP-TYPE PEPTIDYL-PROLYL CIS-TRANS ISOMERASE FKPA"/>
    <property type="match status" value="1"/>
</dbReference>
<evidence type="ECO:0000256" key="5">
    <source>
        <dbReference type="PROSITE-ProRule" id="PRU00277"/>
    </source>
</evidence>
<reference evidence="8" key="1">
    <citation type="submission" date="2020-10" db="EMBL/GenBank/DDBJ databases">
        <title>Mucilaginibacter mali sp. nov., isolated from rhizosphere soil of apple orchard.</title>
        <authorList>
            <person name="Lee J.-S."/>
            <person name="Kim H.S."/>
            <person name="Kim J.-S."/>
        </authorList>
    </citation>
    <scope>NUCLEOTIDE SEQUENCE</scope>
    <source>
        <strain evidence="8">KCTC 22746</strain>
    </source>
</reference>
<dbReference type="PANTHER" id="PTHR43811:SF19">
    <property type="entry name" value="39 KDA FK506-BINDING NUCLEAR PROTEIN"/>
    <property type="match status" value="1"/>
</dbReference>
<keyword evidence="9" id="KW-1185">Reference proteome</keyword>
<gene>
    <name evidence="8" type="ORF">IRJ16_05845</name>
</gene>
<accession>A0A929PVR6</accession>
<dbReference type="PROSITE" id="PS50059">
    <property type="entry name" value="FKBP_PPIASE"/>
    <property type="match status" value="1"/>
</dbReference>
<dbReference type="AlphaFoldDB" id="A0A929PVR6"/>
<dbReference type="EMBL" id="JADFFL010000002">
    <property type="protein sequence ID" value="MBE9661399.1"/>
    <property type="molecule type" value="Genomic_DNA"/>
</dbReference>
<dbReference type="PROSITE" id="PS51257">
    <property type="entry name" value="PROKAR_LIPOPROTEIN"/>
    <property type="match status" value="1"/>
</dbReference>
<evidence type="ECO:0000313" key="8">
    <source>
        <dbReference type="EMBL" id="MBE9661399.1"/>
    </source>
</evidence>
<protein>
    <recommendedName>
        <fullName evidence="6">Peptidyl-prolyl cis-trans isomerase</fullName>
        <ecNumber evidence="6">5.2.1.8</ecNumber>
    </recommendedName>
</protein>
<comment type="caution">
    <text evidence="8">The sequence shown here is derived from an EMBL/GenBank/DDBJ whole genome shotgun (WGS) entry which is preliminary data.</text>
</comment>
<sequence>MKRNLILLAIAAIGLSSCGGGFKQGPGGMLYNIHEDKSGPVAKDGDFVAINLIATTEGDSSLNNTYDHGMPIATILQKPQYKGDIVAGLNMLSEGDSATFKINIDSTSQKGAQKPPFKGKYIIFKVKLEKVIAKGNLTDQVFQDRCKAYYDGLITKVKASEPAKIEKYIADNKITATKTASGLRYFVTKASQGAMPVAGDTVLVNYTGRIMGQKDHFETTVKEVAMTVKKSFNPNNPYKPVPFAIGVKRVIPGWDEGVLLMHKGEKTTFIIPSALAYGEQGMMPVIPPFSTLVFDLELVDIIKPNPNAKPAAPSLEPPVR</sequence>
<evidence type="ECO:0000256" key="1">
    <source>
        <dbReference type="ARBA" id="ARBA00000971"/>
    </source>
</evidence>